<evidence type="ECO:0000256" key="1">
    <source>
        <dbReference type="ARBA" id="ARBA00004970"/>
    </source>
</evidence>
<organism evidence="10 11">
    <name type="scientific">Pyrrhoderma noxium</name>
    <dbReference type="NCBI Taxonomy" id="2282107"/>
    <lineage>
        <taxon>Eukaryota</taxon>
        <taxon>Fungi</taxon>
        <taxon>Dikarya</taxon>
        <taxon>Basidiomycota</taxon>
        <taxon>Agaricomycotina</taxon>
        <taxon>Agaricomycetes</taxon>
        <taxon>Hymenochaetales</taxon>
        <taxon>Hymenochaetaceae</taxon>
        <taxon>Pyrrhoderma</taxon>
    </lineage>
</organism>
<gene>
    <name evidence="10" type="ORF">PNOK_0641700</name>
</gene>
<dbReference type="FunCoup" id="A0A286UEA7">
    <property type="interactions" value="90"/>
</dbReference>
<dbReference type="InterPro" id="IPR004013">
    <property type="entry name" value="PHP_dom"/>
</dbReference>
<keyword evidence="5 8" id="KW-0378">Hydrolase</keyword>
<dbReference type="GO" id="GO:0000105">
    <property type="term" value="P:L-histidine biosynthetic process"/>
    <property type="evidence" value="ECO:0007669"/>
    <property type="project" value="UniProtKB-UniRule"/>
</dbReference>
<dbReference type="InterPro" id="IPR010140">
    <property type="entry name" value="Histidinol_P_phosphatase_HisJ"/>
</dbReference>
<dbReference type="InterPro" id="IPR016195">
    <property type="entry name" value="Pol/histidinol_Pase-like"/>
</dbReference>
<dbReference type="Proteomes" id="UP000217199">
    <property type="component" value="Unassembled WGS sequence"/>
</dbReference>
<evidence type="ECO:0000313" key="10">
    <source>
        <dbReference type="EMBL" id="PAV17931.1"/>
    </source>
</evidence>
<accession>A0A286UEA7</accession>
<dbReference type="NCBIfam" id="TIGR01856">
    <property type="entry name" value="hisJ_fam"/>
    <property type="match status" value="1"/>
</dbReference>
<keyword evidence="11" id="KW-1185">Reference proteome</keyword>
<name>A0A286UEA7_9AGAM</name>
<evidence type="ECO:0000256" key="3">
    <source>
        <dbReference type="ARBA" id="ARBA00013085"/>
    </source>
</evidence>
<protein>
    <recommendedName>
        <fullName evidence="3 8">Histidinol-phosphatase</fullName>
        <shortName evidence="8">HolPase</shortName>
        <ecNumber evidence="3 8">3.1.3.15</ecNumber>
    </recommendedName>
</protein>
<dbReference type="OrthoDB" id="5957391at2759"/>
<sequence>MPFSHHSHSGQFCKHASGSLEEVVLEAIRQNFIVYGLTEHVPRYREKDLYPEEKDINLKELENQFDNFIEEAHRLKDRYSESITILVGAETENITPEDLRGLSCLLKKHSGRIEYLVGSVHHVNEVPIDFDHPTYNRALDSFNEGRSDDADMKHAAFGMLMERYFDAQYQLMEQFKPEIIGHIDLCRLYYPNMIFKDFPNAQRKLERNIRFAAKYGALFEFNASAFRKGWDSAYPGKDLVSLILSEGGRFTLSDDSHGPHAVGLNYNRLYLYLKAIGIDELWYLQQCKEGDSTGRRMRPVKLGGCWWLNDFWKDKIPESRHDACI</sequence>
<proteinExistence type="inferred from homology"/>
<dbReference type="EMBL" id="NBII01000006">
    <property type="protein sequence ID" value="PAV17931.1"/>
    <property type="molecule type" value="Genomic_DNA"/>
</dbReference>
<comment type="pathway">
    <text evidence="1 8">Amino-acid biosynthesis; L-histidine biosynthesis; L-histidine from 5-phospho-alpha-D-ribose 1-diphosphate: step 8/9.</text>
</comment>
<dbReference type="PANTHER" id="PTHR21039:SF0">
    <property type="entry name" value="HISTIDINOL-PHOSPHATASE"/>
    <property type="match status" value="1"/>
</dbReference>
<dbReference type="Pfam" id="PF02811">
    <property type="entry name" value="PHP"/>
    <property type="match status" value="1"/>
</dbReference>
<evidence type="ECO:0000256" key="2">
    <source>
        <dbReference type="ARBA" id="ARBA00009152"/>
    </source>
</evidence>
<evidence type="ECO:0000256" key="8">
    <source>
        <dbReference type="RuleBase" id="RU366003"/>
    </source>
</evidence>
<comment type="caution">
    <text evidence="10">The sequence shown here is derived from an EMBL/GenBank/DDBJ whole genome shotgun (WGS) entry which is preliminary data.</text>
</comment>
<comment type="catalytic activity">
    <reaction evidence="7 8">
        <text>L-histidinol phosphate + H2O = L-histidinol + phosphate</text>
        <dbReference type="Rhea" id="RHEA:14465"/>
        <dbReference type="ChEBI" id="CHEBI:15377"/>
        <dbReference type="ChEBI" id="CHEBI:43474"/>
        <dbReference type="ChEBI" id="CHEBI:57699"/>
        <dbReference type="ChEBI" id="CHEBI:57980"/>
        <dbReference type="EC" id="3.1.3.15"/>
    </reaction>
</comment>
<dbReference type="GO" id="GO:0004401">
    <property type="term" value="F:histidinol-phosphatase activity"/>
    <property type="evidence" value="ECO:0007669"/>
    <property type="project" value="UniProtKB-UniRule"/>
</dbReference>
<evidence type="ECO:0000259" key="9">
    <source>
        <dbReference type="Pfam" id="PF02811"/>
    </source>
</evidence>
<comment type="similarity">
    <text evidence="2 8">Belongs to the PHP hydrolase family. HisK subfamily.</text>
</comment>
<dbReference type="PANTHER" id="PTHR21039">
    <property type="entry name" value="HISTIDINOL PHOSPHATASE-RELATED"/>
    <property type="match status" value="1"/>
</dbReference>
<evidence type="ECO:0000256" key="7">
    <source>
        <dbReference type="ARBA" id="ARBA00049158"/>
    </source>
</evidence>
<evidence type="ECO:0000256" key="6">
    <source>
        <dbReference type="ARBA" id="ARBA00023102"/>
    </source>
</evidence>
<evidence type="ECO:0000256" key="5">
    <source>
        <dbReference type="ARBA" id="ARBA00022801"/>
    </source>
</evidence>
<dbReference type="AlphaFoldDB" id="A0A286UEA7"/>
<dbReference type="UniPathway" id="UPA00031">
    <property type="reaction ID" value="UER00013"/>
</dbReference>
<keyword evidence="4 8" id="KW-0028">Amino-acid biosynthesis</keyword>
<feature type="domain" description="PHP" evidence="9">
    <location>
        <begin position="5"/>
        <end position="223"/>
    </location>
</feature>
<dbReference type="Gene3D" id="3.20.20.140">
    <property type="entry name" value="Metal-dependent hydrolases"/>
    <property type="match status" value="1"/>
</dbReference>
<dbReference type="EC" id="3.1.3.15" evidence="3 8"/>
<dbReference type="SUPFAM" id="SSF89550">
    <property type="entry name" value="PHP domain-like"/>
    <property type="match status" value="1"/>
</dbReference>
<evidence type="ECO:0000256" key="4">
    <source>
        <dbReference type="ARBA" id="ARBA00022605"/>
    </source>
</evidence>
<evidence type="ECO:0000313" key="11">
    <source>
        <dbReference type="Proteomes" id="UP000217199"/>
    </source>
</evidence>
<dbReference type="GO" id="GO:0005737">
    <property type="term" value="C:cytoplasm"/>
    <property type="evidence" value="ECO:0007669"/>
    <property type="project" value="TreeGrafter"/>
</dbReference>
<dbReference type="STRING" id="2282107.A0A286UEA7"/>
<keyword evidence="6 8" id="KW-0368">Histidine biosynthesis</keyword>
<dbReference type="CDD" id="cd12110">
    <property type="entry name" value="PHP_HisPPase_Hisj_like"/>
    <property type="match status" value="1"/>
</dbReference>
<dbReference type="InParanoid" id="A0A286UEA7"/>
<reference evidence="10 11" key="1">
    <citation type="journal article" date="2017" name="Mol. Ecol.">
        <title>Comparative and population genomic landscape of Phellinus noxius: A hypervariable fungus causing root rot in trees.</title>
        <authorList>
            <person name="Chung C.L."/>
            <person name="Lee T.J."/>
            <person name="Akiba M."/>
            <person name="Lee H.H."/>
            <person name="Kuo T.H."/>
            <person name="Liu D."/>
            <person name="Ke H.M."/>
            <person name="Yokoi T."/>
            <person name="Roa M.B."/>
            <person name="Lu M.J."/>
            <person name="Chang Y.Y."/>
            <person name="Ann P.J."/>
            <person name="Tsai J.N."/>
            <person name="Chen C.Y."/>
            <person name="Tzean S.S."/>
            <person name="Ota Y."/>
            <person name="Hattori T."/>
            <person name="Sahashi N."/>
            <person name="Liou R.F."/>
            <person name="Kikuchi T."/>
            <person name="Tsai I.J."/>
        </authorList>
    </citation>
    <scope>NUCLEOTIDE SEQUENCE [LARGE SCALE GENOMIC DNA]</scope>
    <source>
        <strain evidence="10 11">FFPRI411160</strain>
    </source>
</reference>